<dbReference type="PANTHER" id="PTHR33871:SF1">
    <property type="entry name" value="OS05G0503100 PROTEIN"/>
    <property type="match status" value="1"/>
</dbReference>
<dbReference type="OrthoDB" id="1922230at2759"/>
<dbReference type="PANTHER" id="PTHR33871">
    <property type="entry name" value="OS05G0503100 PROTEIN-RELATED"/>
    <property type="match status" value="1"/>
</dbReference>
<evidence type="ECO:0000313" key="3">
    <source>
        <dbReference type="Proteomes" id="UP000030748"/>
    </source>
</evidence>
<feature type="compositionally biased region" description="Basic and acidic residues" evidence="1">
    <location>
        <begin position="45"/>
        <end position="55"/>
    </location>
</feature>
<protein>
    <submittedName>
        <fullName evidence="2">Uncharacterized protein</fullName>
    </submittedName>
</protein>
<evidence type="ECO:0000256" key="1">
    <source>
        <dbReference type="SAM" id="MobiDB-lite"/>
    </source>
</evidence>
<proteinExistence type="predicted"/>
<sequence length="281" mass="30514">MGCCASTPKSTRPTKTPPHHIANSKTTTTAKRSSISKSPPPTHPLLEEETVKEVLSETPAAPKPAHIPRFQGSIHRRSESPFIKSSPLLSDYSRNGAVCKKPFAAYGGGEDLSEEVSEICSTLGESEGVSVSTTMTEKRDNNDELRELRQRSPARLKNRPFSGEVKREKTVGRSPGRRSEPSPSRARPANGPGYVRRKDSGESSGRRSRSPVTRTTESGPGRAGLGRSPSGRKTGKSPGRVGSGLGERIRKMEEGKDNKWPPTNNESLENPLVSLECFIFL</sequence>
<dbReference type="KEGG" id="egt:105968454"/>
<feature type="compositionally biased region" description="Polar residues" evidence="1">
    <location>
        <begin position="23"/>
        <end position="37"/>
    </location>
</feature>
<feature type="compositionally biased region" description="Basic and acidic residues" evidence="1">
    <location>
        <begin position="196"/>
        <end position="205"/>
    </location>
</feature>
<reference evidence="2 3" key="1">
    <citation type="journal article" date="2013" name="Proc. Natl. Acad. Sci. U.S.A.">
        <title>Fine-scale variation in meiotic recombination in Mimulus inferred from population shotgun sequencing.</title>
        <authorList>
            <person name="Hellsten U."/>
            <person name="Wright K.M."/>
            <person name="Jenkins J."/>
            <person name="Shu S."/>
            <person name="Yuan Y."/>
            <person name="Wessler S.R."/>
            <person name="Schmutz J."/>
            <person name="Willis J.H."/>
            <person name="Rokhsar D.S."/>
        </authorList>
    </citation>
    <scope>NUCLEOTIDE SEQUENCE [LARGE SCALE GENOMIC DNA]</scope>
    <source>
        <strain evidence="3">cv. DUN x IM62</strain>
    </source>
</reference>
<feature type="compositionally biased region" description="Basic and acidic residues" evidence="1">
    <location>
        <begin position="136"/>
        <end position="150"/>
    </location>
</feature>
<feature type="region of interest" description="Disordered" evidence="1">
    <location>
        <begin position="1"/>
        <end position="89"/>
    </location>
</feature>
<dbReference type="PhylomeDB" id="A0A022QGZ7"/>
<dbReference type="eggNOG" id="ENOG502S3P3">
    <property type="taxonomic scope" value="Eukaryota"/>
</dbReference>
<dbReference type="AlphaFoldDB" id="A0A022QGZ7"/>
<gene>
    <name evidence="2" type="ORF">MIMGU_mgv1a023911mg</name>
</gene>
<feature type="compositionally biased region" description="Low complexity" evidence="1">
    <location>
        <begin position="1"/>
        <end position="14"/>
    </location>
</feature>
<dbReference type="OMA" id="WPANESI"/>
<feature type="region of interest" description="Disordered" evidence="1">
    <location>
        <begin position="122"/>
        <end position="268"/>
    </location>
</feature>
<name>A0A022QGZ7_ERYGU</name>
<evidence type="ECO:0000313" key="2">
    <source>
        <dbReference type="EMBL" id="EYU27952.1"/>
    </source>
</evidence>
<dbReference type="EMBL" id="KI631456">
    <property type="protein sequence ID" value="EYU27952.1"/>
    <property type="molecule type" value="Genomic_DNA"/>
</dbReference>
<feature type="compositionally biased region" description="Basic and acidic residues" evidence="1">
    <location>
        <begin position="247"/>
        <end position="259"/>
    </location>
</feature>
<organism evidence="2 3">
    <name type="scientific">Erythranthe guttata</name>
    <name type="common">Yellow monkey flower</name>
    <name type="synonym">Mimulus guttatus</name>
    <dbReference type="NCBI Taxonomy" id="4155"/>
    <lineage>
        <taxon>Eukaryota</taxon>
        <taxon>Viridiplantae</taxon>
        <taxon>Streptophyta</taxon>
        <taxon>Embryophyta</taxon>
        <taxon>Tracheophyta</taxon>
        <taxon>Spermatophyta</taxon>
        <taxon>Magnoliopsida</taxon>
        <taxon>eudicotyledons</taxon>
        <taxon>Gunneridae</taxon>
        <taxon>Pentapetalae</taxon>
        <taxon>asterids</taxon>
        <taxon>lamiids</taxon>
        <taxon>Lamiales</taxon>
        <taxon>Phrymaceae</taxon>
        <taxon>Erythranthe</taxon>
    </lineage>
</organism>
<accession>A0A022QGZ7</accession>
<feature type="compositionally biased region" description="Polar residues" evidence="1">
    <location>
        <begin position="122"/>
        <end position="135"/>
    </location>
</feature>
<keyword evidence="3" id="KW-1185">Reference proteome</keyword>
<dbReference type="Proteomes" id="UP000030748">
    <property type="component" value="Unassembled WGS sequence"/>
</dbReference>